<keyword evidence="4" id="KW-1185">Reference proteome</keyword>
<proteinExistence type="predicted"/>
<accession>A0A2C5Y503</accession>
<evidence type="ECO:0000256" key="2">
    <source>
        <dbReference type="SAM" id="Phobius"/>
    </source>
</evidence>
<dbReference type="OrthoDB" id="5425637at2759"/>
<dbReference type="EMBL" id="NJET01000070">
    <property type="protein sequence ID" value="PHH62510.1"/>
    <property type="molecule type" value="Genomic_DNA"/>
</dbReference>
<comment type="caution">
    <text evidence="3">The sequence shown here is derived from an EMBL/GenBank/DDBJ whole genome shotgun (WGS) entry which is preliminary data.</text>
</comment>
<evidence type="ECO:0000256" key="1">
    <source>
        <dbReference type="SAM" id="MobiDB-lite"/>
    </source>
</evidence>
<organism evidence="3 4">
    <name type="scientific">Ophiocordyceps australis</name>
    <dbReference type="NCBI Taxonomy" id="1399860"/>
    <lineage>
        <taxon>Eukaryota</taxon>
        <taxon>Fungi</taxon>
        <taxon>Dikarya</taxon>
        <taxon>Ascomycota</taxon>
        <taxon>Pezizomycotina</taxon>
        <taxon>Sordariomycetes</taxon>
        <taxon>Hypocreomycetidae</taxon>
        <taxon>Hypocreales</taxon>
        <taxon>Ophiocordycipitaceae</taxon>
        <taxon>Ophiocordyceps</taxon>
    </lineage>
</organism>
<dbReference type="Proteomes" id="UP000226192">
    <property type="component" value="Unassembled WGS sequence"/>
</dbReference>
<name>A0A2C5Y503_9HYPO</name>
<keyword evidence="2" id="KW-1133">Transmembrane helix</keyword>
<gene>
    <name evidence="3" type="ORF">CDD81_7083</name>
</gene>
<dbReference type="AlphaFoldDB" id="A0A2C5Y503"/>
<evidence type="ECO:0000313" key="4">
    <source>
        <dbReference type="Proteomes" id="UP000226192"/>
    </source>
</evidence>
<feature type="transmembrane region" description="Helical" evidence="2">
    <location>
        <begin position="48"/>
        <end position="72"/>
    </location>
</feature>
<feature type="region of interest" description="Disordered" evidence="1">
    <location>
        <begin position="99"/>
        <end position="127"/>
    </location>
</feature>
<keyword evidence="2" id="KW-0812">Transmembrane</keyword>
<reference evidence="3 4" key="1">
    <citation type="submission" date="2017-06" db="EMBL/GenBank/DDBJ databases">
        <title>Ant-infecting Ophiocordyceps genomes reveal a high diversity of potential behavioral manipulation genes and a possible major role for enterotoxins.</title>
        <authorList>
            <person name="De Bekker C."/>
            <person name="Evans H.C."/>
            <person name="Brachmann A."/>
            <person name="Hughes D.P."/>
        </authorList>
    </citation>
    <scope>NUCLEOTIDE SEQUENCE [LARGE SCALE GENOMIC DNA]</scope>
    <source>
        <strain evidence="3 4">Map64</strain>
    </source>
</reference>
<evidence type="ECO:0000313" key="3">
    <source>
        <dbReference type="EMBL" id="PHH62510.1"/>
    </source>
</evidence>
<feature type="region of interest" description="Disordered" evidence="1">
    <location>
        <begin position="14"/>
        <end position="38"/>
    </location>
</feature>
<keyword evidence="2" id="KW-0472">Membrane</keyword>
<protein>
    <submittedName>
        <fullName evidence="3">Uncharacterized protein</fullName>
    </submittedName>
</protein>
<sequence length="149" mass="15930">MTTILETPGRIHGIYSRDQDRGSLGASGVEAGASGDSSSAMTISTGGIIAIVVVVIGVTLIGVTTATLFFMAKRREWKVREKMRKSARKIVTALTPRRAEFPASAKKTRSTPGWNSTKIPHEVPPTPSFMHRDVEKAAGKNHATSVAVD</sequence>